<proteinExistence type="predicted"/>
<evidence type="ECO:0000313" key="2">
    <source>
        <dbReference type="EnsemblMetazoa" id="CJA38121.1"/>
    </source>
</evidence>
<keyword evidence="3" id="KW-1185">Reference proteome</keyword>
<organism evidence="2 3">
    <name type="scientific">Caenorhabditis japonica</name>
    <dbReference type="NCBI Taxonomy" id="281687"/>
    <lineage>
        <taxon>Eukaryota</taxon>
        <taxon>Metazoa</taxon>
        <taxon>Ecdysozoa</taxon>
        <taxon>Nematoda</taxon>
        <taxon>Chromadorea</taxon>
        <taxon>Rhabditida</taxon>
        <taxon>Rhabditina</taxon>
        <taxon>Rhabditomorpha</taxon>
        <taxon>Rhabditoidea</taxon>
        <taxon>Rhabditidae</taxon>
        <taxon>Peloderinae</taxon>
        <taxon>Caenorhabditis</taxon>
    </lineage>
</organism>
<dbReference type="Proteomes" id="UP000005237">
    <property type="component" value="Unassembled WGS sequence"/>
</dbReference>
<dbReference type="AlphaFoldDB" id="A0A8R1ISR7"/>
<dbReference type="EnsemblMetazoa" id="CJA38121.1">
    <property type="protein sequence ID" value="CJA38121.1"/>
    <property type="gene ID" value="WBGene00213968"/>
</dbReference>
<sequence>MNLLSVIAVLELFGKLTRCVELSWAVACFFFYIEKSSLVRLSACTVVVSAAVSSSSNRKNAAIRVSRSTLNWFRSKNIDVLPCLLTGPQSDGKRLGKLVRRTYCHGKKYGTIGEFKDAISVSSSSSSIRHIVPLGVQASKFPAVVMK</sequence>
<accession>A0A8R1ISR7</accession>
<protein>
    <submittedName>
        <fullName evidence="2">Uncharacterized protein</fullName>
    </submittedName>
</protein>
<feature type="signal peptide" evidence="1">
    <location>
        <begin position="1"/>
        <end position="19"/>
    </location>
</feature>
<name>A0A8R1ISR7_CAEJA</name>
<feature type="chain" id="PRO_5035937705" evidence="1">
    <location>
        <begin position="20"/>
        <end position="147"/>
    </location>
</feature>
<keyword evidence="1" id="KW-0732">Signal</keyword>
<reference evidence="3" key="1">
    <citation type="submission" date="2010-08" db="EMBL/GenBank/DDBJ databases">
        <authorList>
            <consortium name="Caenorhabditis japonica Sequencing Consortium"/>
            <person name="Wilson R.K."/>
        </authorList>
    </citation>
    <scope>NUCLEOTIDE SEQUENCE [LARGE SCALE GENOMIC DNA]</scope>
    <source>
        <strain evidence="3">DF5081</strain>
    </source>
</reference>
<reference evidence="2" key="2">
    <citation type="submission" date="2022-06" db="UniProtKB">
        <authorList>
            <consortium name="EnsemblMetazoa"/>
        </authorList>
    </citation>
    <scope>IDENTIFICATION</scope>
    <source>
        <strain evidence="2">DF5081</strain>
    </source>
</reference>
<evidence type="ECO:0000313" key="3">
    <source>
        <dbReference type="Proteomes" id="UP000005237"/>
    </source>
</evidence>
<evidence type="ECO:0000256" key="1">
    <source>
        <dbReference type="SAM" id="SignalP"/>
    </source>
</evidence>